<dbReference type="EMBL" id="JAAGNZ010000001">
    <property type="protein sequence ID" value="NEU65499.1"/>
    <property type="molecule type" value="Genomic_DNA"/>
</dbReference>
<comment type="caution">
    <text evidence="2">The sequence shown here is derived from an EMBL/GenBank/DDBJ whole genome shotgun (WGS) entry which is preliminary data.</text>
</comment>
<dbReference type="RefSeq" id="WP_164034826.1">
    <property type="nucleotide sequence ID" value="NZ_JAAGNZ010000001.1"/>
</dbReference>
<evidence type="ECO:0000313" key="2">
    <source>
        <dbReference type="EMBL" id="NEU65499.1"/>
    </source>
</evidence>
<feature type="compositionally biased region" description="Basic and acidic residues" evidence="1">
    <location>
        <begin position="65"/>
        <end position="79"/>
    </location>
</feature>
<accession>A0A6M0IBI3</accession>
<keyword evidence="3" id="KW-1185">Reference proteome</keyword>
<gene>
    <name evidence="2" type="ORF">GK091_01290</name>
</gene>
<proteinExistence type="predicted"/>
<feature type="region of interest" description="Disordered" evidence="1">
    <location>
        <begin position="1"/>
        <end position="79"/>
    </location>
</feature>
<evidence type="ECO:0000313" key="3">
    <source>
        <dbReference type="Proteomes" id="UP000477386"/>
    </source>
</evidence>
<sequence>MENEDKDDILRAKQAISPAGLGDRSDKATTLPGNDSPDDTPLSGIDPTPSDADEDDDTPTTHPNRNADGKVDIDKPSYS</sequence>
<organism evidence="2 3">
    <name type="scientific">Spirosoma agri</name>
    <dbReference type="NCBI Taxonomy" id="1987381"/>
    <lineage>
        <taxon>Bacteria</taxon>
        <taxon>Pseudomonadati</taxon>
        <taxon>Bacteroidota</taxon>
        <taxon>Cytophagia</taxon>
        <taxon>Cytophagales</taxon>
        <taxon>Cytophagaceae</taxon>
        <taxon>Spirosoma</taxon>
    </lineage>
</organism>
<dbReference type="AlphaFoldDB" id="A0A6M0IBI3"/>
<reference evidence="2 3" key="1">
    <citation type="submission" date="2020-02" db="EMBL/GenBank/DDBJ databases">
        <title>Draft genome sequence of two Spirosoma agri KCTC 52727 and Spirosoma terrae KCTC 52035.</title>
        <authorList>
            <person name="Rojas J."/>
            <person name="Ambika Manirajan B."/>
            <person name="Ratering S."/>
            <person name="Suarez C."/>
            <person name="Schnell S."/>
        </authorList>
    </citation>
    <scope>NUCLEOTIDE SEQUENCE [LARGE SCALE GENOMIC DNA]</scope>
    <source>
        <strain evidence="2 3">KCTC 52727</strain>
    </source>
</reference>
<evidence type="ECO:0000256" key="1">
    <source>
        <dbReference type="SAM" id="MobiDB-lite"/>
    </source>
</evidence>
<dbReference type="Proteomes" id="UP000477386">
    <property type="component" value="Unassembled WGS sequence"/>
</dbReference>
<protein>
    <submittedName>
        <fullName evidence="2">Uncharacterized protein</fullName>
    </submittedName>
</protein>
<name>A0A6M0IBI3_9BACT</name>